<organism evidence="1">
    <name type="scientific">marine sediment metagenome</name>
    <dbReference type="NCBI Taxonomy" id="412755"/>
    <lineage>
        <taxon>unclassified sequences</taxon>
        <taxon>metagenomes</taxon>
        <taxon>ecological metagenomes</taxon>
    </lineage>
</organism>
<accession>A0A0F9NS25</accession>
<dbReference type="EMBL" id="LAZR01003216">
    <property type="protein sequence ID" value="KKN20709.1"/>
    <property type="molecule type" value="Genomic_DNA"/>
</dbReference>
<evidence type="ECO:0000313" key="1">
    <source>
        <dbReference type="EMBL" id="KKN20709.1"/>
    </source>
</evidence>
<reference evidence="1" key="1">
    <citation type="journal article" date="2015" name="Nature">
        <title>Complex archaea that bridge the gap between prokaryotes and eukaryotes.</title>
        <authorList>
            <person name="Spang A."/>
            <person name="Saw J.H."/>
            <person name="Jorgensen S.L."/>
            <person name="Zaremba-Niedzwiedzka K."/>
            <person name="Martijn J."/>
            <person name="Lind A.E."/>
            <person name="van Eijk R."/>
            <person name="Schleper C."/>
            <person name="Guy L."/>
            <person name="Ettema T.J."/>
        </authorList>
    </citation>
    <scope>NUCLEOTIDE SEQUENCE</scope>
</reference>
<sequence>MIIEILNECPNIKCGDQLRVVGLKHHDGPFEGIVHESEIRESLYRSKLISYSLISVDYFPPESWAYPGNGNQVYLHFTNGRWVGGVFSEPLSVEKMGHIDGVFEDTLDIMTIDWRSEDG</sequence>
<comment type="caution">
    <text evidence="1">The sequence shown here is derived from an EMBL/GenBank/DDBJ whole genome shotgun (WGS) entry which is preliminary data.</text>
</comment>
<dbReference type="AlphaFoldDB" id="A0A0F9NS25"/>
<proteinExistence type="predicted"/>
<protein>
    <submittedName>
        <fullName evidence="1">Uncharacterized protein</fullName>
    </submittedName>
</protein>
<name>A0A0F9NS25_9ZZZZ</name>
<gene>
    <name evidence="1" type="ORF">LCGC14_0932810</name>
</gene>